<feature type="domain" description="Glycosyl-hydrolase 97 N-terminal" evidence="5">
    <location>
        <begin position="25"/>
        <end position="288"/>
    </location>
</feature>
<keyword evidence="3" id="KW-0732">Signal</keyword>
<evidence type="ECO:0000256" key="2">
    <source>
        <dbReference type="ARBA" id="ARBA00023295"/>
    </source>
</evidence>
<feature type="signal peptide" evidence="3">
    <location>
        <begin position="1"/>
        <end position="18"/>
    </location>
</feature>
<dbReference type="Pfam" id="PF10566">
    <property type="entry name" value="Glyco_hydro_97"/>
    <property type="match status" value="1"/>
</dbReference>
<dbReference type="InterPro" id="IPR029483">
    <property type="entry name" value="GH97_C"/>
</dbReference>
<dbReference type="Pfam" id="PF14508">
    <property type="entry name" value="GH97_N"/>
    <property type="match status" value="1"/>
</dbReference>
<organism evidence="7 8">
    <name type="scientific">Massilia norwichensis</name>
    <dbReference type="NCBI Taxonomy" id="1442366"/>
    <lineage>
        <taxon>Bacteria</taxon>
        <taxon>Pseudomonadati</taxon>
        <taxon>Pseudomonadota</taxon>
        <taxon>Betaproteobacteria</taxon>
        <taxon>Burkholderiales</taxon>
        <taxon>Oxalobacteraceae</taxon>
        <taxon>Telluria group</taxon>
        <taxon>Massilia</taxon>
    </lineage>
</organism>
<dbReference type="InterPro" id="IPR019563">
    <property type="entry name" value="GH97_catalytic"/>
</dbReference>
<dbReference type="Pfam" id="PF14509">
    <property type="entry name" value="GH97_C"/>
    <property type="match status" value="1"/>
</dbReference>
<evidence type="ECO:0000256" key="1">
    <source>
        <dbReference type="ARBA" id="ARBA00022801"/>
    </source>
</evidence>
<dbReference type="RefSeq" id="WP_258844630.1">
    <property type="nucleotide sequence ID" value="NZ_JANUGX010000005.1"/>
</dbReference>
<dbReference type="Gene3D" id="2.70.98.10">
    <property type="match status" value="1"/>
</dbReference>
<dbReference type="Proteomes" id="UP001205560">
    <property type="component" value="Unassembled WGS sequence"/>
</dbReference>
<sequence length="642" mass="70053">MTKLLLVTLGFAVHSAFAAPPVPVLTSPDRHVVVDVHVTAAHTLEYSIRRDGQPVILPSRLGLQLEGADLSAGLELTALSSVKLVSDSYELATGKKRHISYRANEQVVTVRNAAGQAMDVVFRVSNDGVAFRYRVREPGLPIKKFVAEATSFRFDAGARAWLQPMSVAQTGWSNTNPSYEEHYRREIAVGTPSPLPSGWVFPALFRTGATWVALSEAGLDGSWHASRLQADSSGGIYRLGQPMAAEVIPGGALLAESRGELSSPWRLIALGSMRTVMESTLGTDLAAPVVAFDAAPAKPGHASWSWALLKDDATVFAVQKKFIDYAAEMHWDYTLVDADWDRKIGYDKLGELAAYAASKGIGLLAWYNSSGDWNTTPYTPKSRLLTHEQRMAEFARLRAMGVKGIKVDFFGGDGKSMIAYYIDILNDAAQAGLLVNFHGATLPRGWARTWPNLMTAEAVRGLEFTTFTQEDQDAVPAHAAMLPFTRNLFDPMDFTPMVFGDIPNIRRATHNGFELAESVLFLSGIQHFAETPEGMAGVPGYVKSFLQDLPRSWDEMRFVDGYPSRYAVIARKSGDSWYLAGFNGGDTDLALDLDLGFLRGLRGQLITDGRQAREFVQSPIAGGGKQRIGIKAHGGFAGVFKK</sequence>
<dbReference type="InterPro" id="IPR029486">
    <property type="entry name" value="GH97_N"/>
</dbReference>
<dbReference type="PANTHER" id="PTHR35803:SF2">
    <property type="entry name" value="RETAINING ALPHA-GALACTOSIDASE"/>
    <property type="match status" value="1"/>
</dbReference>
<dbReference type="InterPro" id="IPR017853">
    <property type="entry name" value="GH"/>
</dbReference>
<dbReference type="PANTHER" id="PTHR35803">
    <property type="entry name" value="GLUCAN 1,4-ALPHA-GLUCOSIDASE SUSB-RELATED"/>
    <property type="match status" value="1"/>
</dbReference>
<evidence type="ECO:0000313" key="7">
    <source>
        <dbReference type="EMBL" id="MCS0588862.1"/>
    </source>
</evidence>
<feature type="domain" description="Glycosyl-hydrolase 97 C-terminal oligomerisation" evidence="6">
    <location>
        <begin position="552"/>
        <end position="640"/>
    </location>
</feature>
<gene>
    <name evidence="7" type="ORF">NX782_06550</name>
</gene>
<keyword evidence="8" id="KW-1185">Reference proteome</keyword>
<dbReference type="InterPro" id="IPR013785">
    <property type="entry name" value="Aldolase_TIM"/>
</dbReference>
<evidence type="ECO:0000313" key="8">
    <source>
        <dbReference type="Proteomes" id="UP001205560"/>
    </source>
</evidence>
<dbReference type="GO" id="GO:0016787">
    <property type="term" value="F:hydrolase activity"/>
    <property type="evidence" value="ECO:0007669"/>
    <property type="project" value="UniProtKB-KW"/>
</dbReference>
<dbReference type="Gene3D" id="2.60.40.1180">
    <property type="entry name" value="Golgi alpha-mannosidase II"/>
    <property type="match status" value="1"/>
</dbReference>
<comment type="caution">
    <text evidence="7">The sequence shown here is derived from an EMBL/GenBank/DDBJ whole genome shotgun (WGS) entry which is preliminary data.</text>
</comment>
<accession>A0ABT2A3T9</accession>
<evidence type="ECO:0000259" key="6">
    <source>
        <dbReference type="Pfam" id="PF14509"/>
    </source>
</evidence>
<dbReference type="InterPro" id="IPR052720">
    <property type="entry name" value="Glycosyl_hydrolase_97"/>
</dbReference>
<reference evidence="7 8" key="1">
    <citation type="submission" date="2022-08" db="EMBL/GenBank/DDBJ databases">
        <title>Reclassification of Massilia species as members of the genera Telluria, Duganella, Pseudoduganella, Mokoshia gen. nov. and Zemynaea gen. nov. using orthogonal and non-orthogonal genome-based approaches.</title>
        <authorList>
            <person name="Bowman J.P."/>
        </authorList>
    </citation>
    <scope>NUCLEOTIDE SEQUENCE [LARGE SCALE GENOMIC DNA]</scope>
    <source>
        <strain evidence="7 8">LMG 28164</strain>
    </source>
</reference>
<evidence type="ECO:0000256" key="3">
    <source>
        <dbReference type="SAM" id="SignalP"/>
    </source>
</evidence>
<proteinExistence type="predicted"/>
<name>A0ABT2A3T9_9BURK</name>
<protein>
    <submittedName>
        <fullName evidence="7">Glycoside hydrolase family 97 protein</fullName>
    </submittedName>
</protein>
<keyword evidence="1 7" id="KW-0378">Hydrolase</keyword>
<dbReference type="SUPFAM" id="SSF51445">
    <property type="entry name" value="(Trans)glycosidases"/>
    <property type="match status" value="1"/>
</dbReference>
<feature type="domain" description="Glycosyl-hydrolase 97 catalytic" evidence="4">
    <location>
        <begin position="316"/>
        <end position="459"/>
    </location>
</feature>
<dbReference type="InterPro" id="IPR013780">
    <property type="entry name" value="Glyco_hydro_b"/>
</dbReference>
<dbReference type="Gene3D" id="3.20.20.70">
    <property type="entry name" value="Aldolase class I"/>
    <property type="match status" value="1"/>
</dbReference>
<dbReference type="InterPro" id="IPR014718">
    <property type="entry name" value="GH-type_carb-bd"/>
</dbReference>
<keyword evidence="2" id="KW-0326">Glycosidase</keyword>
<dbReference type="EMBL" id="JANUGX010000005">
    <property type="protein sequence ID" value="MCS0588862.1"/>
    <property type="molecule type" value="Genomic_DNA"/>
</dbReference>
<evidence type="ECO:0000259" key="4">
    <source>
        <dbReference type="Pfam" id="PF10566"/>
    </source>
</evidence>
<feature type="chain" id="PRO_5045406011" evidence="3">
    <location>
        <begin position="19"/>
        <end position="642"/>
    </location>
</feature>
<evidence type="ECO:0000259" key="5">
    <source>
        <dbReference type="Pfam" id="PF14508"/>
    </source>
</evidence>